<dbReference type="Pfam" id="PF02325">
    <property type="entry name" value="CCB3_YggT"/>
    <property type="match status" value="2"/>
</dbReference>
<comment type="similarity">
    <text evidence="1">Belongs to the YggT family.</text>
</comment>
<dbReference type="PANTHER" id="PTHR33219">
    <property type="entry name" value="YLMG HOMOLOG PROTEIN 2, CHLOROPLASTIC"/>
    <property type="match status" value="1"/>
</dbReference>
<keyword evidence="4" id="KW-1185">Reference proteome</keyword>
<sequence length="180" mass="20055">MNGSATNAFSYLIGTLIDLYIAAVLLRVMLQWVRADFYNPLSQLLVKVTNPALIPLRRVVPSIGRIDTAAIVLLLVLEVFGVWIVSRIAATPIGFPAIITFSLTKLAMTLLMTYFFLIIASVLVSWLGQGLRHPFVPLLYQLTEPVLRPFRRVIPPIAGIDLSPLFALITIRFLILLLGW</sequence>
<protein>
    <submittedName>
        <fullName evidence="3">YggT family protein</fullName>
    </submittedName>
</protein>
<organism evidence="3 4">
    <name type="scientific">Elongatibacter sediminis</name>
    <dbReference type="NCBI Taxonomy" id="3119006"/>
    <lineage>
        <taxon>Bacteria</taxon>
        <taxon>Pseudomonadati</taxon>
        <taxon>Pseudomonadota</taxon>
        <taxon>Gammaproteobacteria</taxon>
        <taxon>Chromatiales</taxon>
        <taxon>Wenzhouxiangellaceae</taxon>
        <taxon>Elongatibacter</taxon>
    </lineage>
</organism>
<keyword evidence="2" id="KW-0472">Membrane</keyword>
<dbReference type="GO" id="GO:0016020">
    <property type="term" value="C:membrane"/>
    <property type="evidence" value="ECO:0007669"/>
    <property type="project" value="InterPro"/>
</dbReference>
<feature type="transmembrane region" description="Helical" evidence="2">
    <location>
        <begin position="12"/>
        <end position="30"/>
    </location>
</feature>
<proteinExistence type="inferred from homology"/>
<dbReference type="RefSeq" id="WP_354697145.1">
    <property type="nucleotide sequence ID" value="NZ_JAZHOG010000022.1"/>
</dbReference>
<dbReference type="Proteomes" id="UP001359886">
    <property type="component" value="Unassembled WGS sequence"/>
</dbReference>
<evidence type="ECO:0000313" key="4">
    <source>
        <dbReference type="Proteomes" id="UP001359886"/>
    </source>
</evidence>
<feature type="transmembrane region" description="Helical" evidence="2">
    <location>
        <begin position="66"/>
        <end position="86"/>
    </location>
</feature>
<dbReference type="InterPro" id="IPR003425">
    <property type="entry name" value="CCB3/YggT"/>
</dbReference>
<keyword evidence="2" id="KW-1133">Transmembrane helix</keyword>
<feature type="transmembrane region" description="Helical" evidence="2">
    <location>
        <begin position="157"/>
        <end position="178"/>
    </location>
</feature>
<dbReference type="AlphaFoldDB" id="A0AAW9RLL3"/>
<gene>
    <name evidence="3" type="ORF">V3330_19480</name>
</gene>
<dbReference type="PANTHER" id="PTHR33219:SF14">
    <property type="entry name" value="PROTEIN COFACTOR ASSEMBLY OF COMPLEX C SUBUNIT B CCB3, CHLOROPLASTIC-RELATED"/>
    <property type="match status" value="1"/>
</dbReference>
<evidence type="ECO:0000313" key="3">
    <source>
        <dbReference type="EMBL" id="MEJ8569818.1"/>
    </source>
</evidence>
<comment type="caution">
    <text evidence="3">The sequence shown here is derived from an EMBL/GenBank/DDBJ whole genome shotgun (WGS) entry which is preliminary data.</text>
</comment>
<evidence type="ECO:0000256" key="1">
    <source>
        <dbReference type="ARBA" id="ARBA00010894"/>
    </source>
</evidence>
<keyword evidence="2" id="KW-0812">Transmembrane</keyword>
<feature type="transmembrane region" description="Helical" evidence="2">
    <location>
        <begin position="106"/>
        <end position="127"/>
    </location>
</feature>
<accession>A0AAW9RLL3</accession>
<evidence type="ECO:0000256" key="2">
    <source>
        <dbReference type="SAM" id="Phobius"/>
    </source>
</evidence>
<dbReference type="EMBL" id="JAZHOG010000022">
    <property type="protein sequence ID" value="MEJ8569818.1"/>
    <property type="molecule type" value="Genomic_DNA"/>
</dbReference>
<name>A0AAW9RLL3_9GAMM</name>
<reference evidence="3 4" key="1">
    <citation type="submission" date="2024-02" db="EMBL/GenBank/DDBJ databases">
        <title>A novel Wenzhouxiangellaceae bacterium, isolated from coastal sediments.</title>
        <authorList>
            <person name="Du Z.-J."/>
            <person name="Ye Y.-Q."/>
            <person name="Zhang X.-Y."/>
        </authorList>
    </citation>
    <scope>NUCLEOTIDE SEQUENCE [LARGE SCALE GENOMIC DNA]</scope>
    <source>
        <strain evidence="3 4">CH-27</strain>
    </source>
</reference>